<dbReference type="GeneID" id="117210416"/>
<sequence>MPKRITPEKVMDIVWFSVALTFCWPPPINSSGTRTLVHKILQMSGVINACMLLPPLLYSIYLHLDDIIIVSECICLFMVISQIVVQTVICFINHDSLQHVVEEMTVCVKQAREYEMEIFSKHIARCSVFYASSMVCIYLTATAFSIGPAALPLSFPSEAEYPFRVNYTPVYVIIYTQQSILSYQSAAHICLSMFGSLLLWFTAARFQCLAMELKKTSDVSTLIVCVEKQLYLRRYAKEVVDNLRYIVLYAIGVSTSALTLCGIILLVDVPPMVKIQFVTLCLTLLTEIYVYAWSADYMKDMSINVSRSAYDTIWYKQTLEVQKNLSIVLVYQEPVTLSVSCIIPELSLRYYCSYLSNTFSIFTALRVVIEDNAE</sequence>
<evidence type="ECO:0000256" key="4">
    <source>
        <dbReference type="ARBA" id="ARBA00022692"/>
    </source>
</evidence>
<dbReference type="KEGG" id="bbif:117210416"/>
<comment type="subcellular location">
    <subcellularLocation>
        <location evidence="1 10">Cell membrane</location>
        <topology evidence="1 10">Multi-pass membrane protein</topology>
    </subcellularLocation>
</comment>
<keyword evidence="2" id="KW-1003">Cell membrane</keyword>
<evidence type="ECO:0000256" key="1">
    <source>
        <dbReference type="ARBA" id="ARBA00004651"/>
    </source>
</evidence>
<keyword evidence="11" id="KW-1185">Reference proteome</keyword>
<evidence type="ECO:0000256" key="2">
    <source>
        <dbReference type="ARBA" id="ARBA00022475"/>
    </source>
</evidence>
<evidence type="ECO:0000256" key="10">
    <source>
        <dbReference type="RuleBase" id="RU351113"/>
    </source>
</evidence>
<keyword evidence="6 10" id="KW-1133">Transmembrane helix</keyword>
<evidence type="ECO:0000256" key="3">
    <source>
        <dbReference type="ARBA" id="ARBA00022606"/>
    </source>
</evidence>
<evidence type="ECO:0000256" key="9">
    <source>
        <dbReference type="ARBA" id="ARBA00023224"/>
    </source>
</evidence>
<dbReference type="AlphaFoldDB" id="A0A6P8MLW7"/>
<dbReference type="InterPro" id="IPR004117">
    <property type="entry name" value="7tm6_olfct_rcpt"/>
</dbReference>
<keyword evidence="3 10" id="KW-0716">Sensory transduction</keyword>
<keyword evidence="9 10" id="KW-0807">Transducer</keyword>
<feature type="transmembrane region" description="Helical" evidence="10">
    <location>
        <begin position="128"/>
        <end position="151"/>
    </location>
</feature>
<keyword evidence="8 10" id="KW-0675">Receptor</keyword>
<comment type="similarity">
    <text evidence="10">Belongs to the insect chemoreceptor superfamily. Heteromeric odorant receptor channel (TC 1.A.69) family.</text>
</comment>
<feature type="transmembrane region" description="Helical" evidence="10">
    <location>
        <begin position="243"/>
        <end position="267"/>
    </location>
</feature>
<feature type="transmembrane region" description="Helical" evidence="10">
    <location>
        <begin position="40"/>
        <end position="61"/>
    </location>
</feature>
<dbReference type="PANTHER" id="PTHR21137:SF35">
    <property type="entry name" value="ODORANT RECEPTOR 19A-RELATED"/>
    <property type="match status" value="1"/>
</dbReference>
<dbReference type="Pfam" id="PF02949">
    <property type="entry name" value="7tm_6"/>
    <property type="match status" value="1"/>
</dbReference>
<dbReference type="RefSeq" id="XP_033309303.1">
    <property type="nucleotide sequence ID" value="XM_033453412.1"/>
</dbReference>
<dbReference type="Proteomes" id="UP000515164">
    <property type="component" value="Unplaced"/>
</dbReference>
<keyword evidence="7 10" id="KW-0472">Membrane</keyword>
<evidence type="ECO:0000256" key="8">
    <source>
        <dbReference type="ARBA" id="ARBA00023170"/>
    </source>
</evidence>
<proteinExistence type="inferred from homology"/>
<evidence type="ECO:0000256" key="7">
    <source>
        <dbReference type="ARBA" id="ARBA00023136"/>
    </source>
</evidence>
<organism evidence="11 12">
    <name type="scientific">Bombus bifarius</name>
    <dbReference type="NCBI Taxonomy" id="103933"/>
    <lineage>
        <taxon>Eukaryota</taxon>
        <taxon>Metazoa</taxon>
        <taxon>Ecdysozoa</taxon>
        <taxon>Arthropoda</taxon>
        <taxon>Hexapoda</taxon>
        <taxon>Insecta</taxon>
        <taxon>Pterygota</taxon>
        <taxon>Neoptera</taxon>
        <taxon>Endopterygota</taxon>
        <taxon>Hymenoptera</taxon>
        <taxon>Apocrita</taxon>
        <taxon>Aculeata</taxon>
        <taxon>Apoidea</taxon>
        <taxon>Anthophila</taxon>
        <taxon>Apidae</taxon>
        <taxon>Bombus</taxon>
        <taxon>Pyrobombus</taxon>
    </lineage>
</organism>
<comment type="caution">
    <text evidence="10">Lacks conserved residue(s) required for the propagation of feature annotation.</text>
</comment>
<feature type="transmembrane region" description="Helical" evidence="10">
    <location>
        <begin position="67"/>
        <end position="92"/>
    </location>
</feature>
<evidence type="ECO:0000313" key="11">
    <source>
        <dbReference type="Proteomes" id="UP000515164"/>
    </source>
</evidence>
<feature type="transmembrane region" description="Helical" evidence="10">
    <location>
        <begin position="186"/>
        <end position="206"/>
    </location>
</feature>
<dbReference type="GO" id="GO:0005549">
    <property type="term" value="F:odorant binding"/>
    <property type="evidence" value="ECO:0007669"/>
    <property type="project" value="InterPro"/>
</dbReference>
<protein>
    <recommendedName>
        <fullName evidence="10">Odorant receptor</fullName>
    </recommendedName>
</protein>
<keyword evidence="5 10" id="KW-0552">Olfaction</keyword>
<gene>
    <name evidence="12" type="primary">LOC117210416</name>
</gene>
<evidence type="ECO:0000256" key="6">
    <source>
        <dbReference type="ARBA" id="ARBA00022989"/>
    </source>
</evidence>
<reference evidence="12" key="1">
    <citation type="submission" date="2025-08" db="UniProtKB">
        <authorList>
            <consortium name="RefSeq"/>
        </authorList>
    </citation>
    <scope>IDENTIFICATION</scope>
    <source>
        <tissue evidence="12">Muscle</tissue>
    </source>
</reference>
<dbReference type="GO" id="GO:0005886">
    <property type="term" value="C:plasma membrane"/>
    <property type="evidence" value="ECO:0007669"/>
    <property type="project" value="UniProtKB-SubCell"/>
</dbReference>
<evidence type="ECO:0000256" key="5">
    <source>
        <dbReference type="ARBA" id="ARBA00022725"/>
    </source>
</evidence>
<dbReference type="PANTHER" id="PTHR21137">
    <property type="entry name" value="ODORANT RECEPTOR"/>
    <property type="match status" value="1"/>
</dbReference>
<dbReference type="GO" id="GO:0004984">
    <property type="term" value="F:olfactory receptor activity"/>
    <property type="evidence" value="ECO:0007669"/>
    <property type="project" value="InterPro"/>
</dbReference>
<name>A0A6P8MLW7_9HYME</name>
<feature type="transmembrane region" description="Helical" evidence="10">
    <location>
        <begin position="273"/>
        <end position="292"/>
    </location>
</feature>
<dbReference type="GO" id="GO:0007165">
    <property type="term" value="P:signal transduction"/>
    <property type="evidence" value="ECO:0007669"/>
    <property type="project" value="UniProtKB-KW"/>
</dbReference>
<accession>A0A6P8MLW7</accession>
<evidence type="ECO:0000313" key="12">
    <source>
        <dbReference type="RefSeq" id="XP_033309303.1"/>
    </source>
</evidence>
<keyword evidence="4 10" id="KW-0812">Transmembrane</keyword>